<reference evidence="1 2" key="1">
    <citation type="submission" date="2018-10" db="EMBL/GenBank/DDBJ databases">
        <title>Genomic Encyclopedia of Type Strains, Phase IV (KMG-IV): sequencing the most valuable type-strain genomes for metagenomic binning, comparative biology and taxonomic classification.</title>
        <authorList>
            <person name="Goeker M."/>
        </authorList>
    </citation>
    <scope>NUCLEOTIDE SEQUENCE [LARGE SCALE GENOMIC DNA]</scope>
    <source>
        <strain evidence="1 2">DSM 25080</strain>
    </source>
</reference>
<evidence type="ECO:0000313" key="2">
    <source>
        <dbReference type="Proteomes" id="UP000267187"/>
    </source>
</evidence>
<accession>A0A3M0AHL1</accession>
<dbReference type="InterPro" id="IPR025361">
    <property type="entry name" value="DUF4265"/>
</dbReference>
<name>A0A3M0AHL1_9GAMM</name>
<evidence type="ECO:0000313" key="1">
    <source>
        <dbReference type="EMBL" id="RMA82055.1"/>
    </source>
</evidence>
<gene>
    <name evidence="1" type="ORF">DFR27_0002</name>
</gene>
<dbReference type="Pfam" id="PF14085">
    <property type="entry name" value="DUF4265"/>
    <property type="match status" value="1"/>
</dbReference>
<dbReference type="EMBL" id="REFJ01000001">
    <property type="protein sequence ID" value="RMA82055.1"/>
    <property type="molecule type" value="Genomic_DNA"/>
</dbReference>
<protein>
    <submittedName>
        <fullName evidence="1">Uncharacterized protein DUF4265</fullName>
    </submittedName>
</protein>
<dbReference type="Proteomes" id="UP000267187">
    <property type="component" value="Unassembled WGS sequence"/>
</dbReference>
<proteinExistence type="predicted"/>
<organism evidence="1 2">
    <name type="scientific">Umboniibacter marinipuniceus</name>
    <dbReference type="NCBI Taxonomy" id="569599"/>
    <lineage>
        <taxon>Bacteria</taxon>
        <taxon>Pseudomonadati</taxon>
        <taxon>Pseudomonadota</taxon>
        <taxon>Gammaproteobacteria</taxon>
        <taxon>Cellvibrionales</taxon>
        <taxon>Cellvibrionaceae</taxon>
        <taxon>Umboniibacter</taxon>
    </lineage>
</organism>
<comment type="caution">
    <text evidence="1">The sequence shown here is derived from an EMBL/GenBank/DDBJ whole genome shotgun (WGS) entry which is preliminary data.</text>
</comment>
<sequence>MSEPAIEVIDIIAGYQPDGEAVLEKLSCVRVKDGYALAEAPLFAAAARLDVIQLVDDRGDYKVLTRSGNLTIRFVSKHVIASVLDEYQVEFEKLGAEISNISERFFSITAHVSIGFNTIERILAEALKSFPESAWAYTNVFDSDSGEPLHWWSSMLKEQ</sequence>
<keyword evidence="2" id="KW-1185">Reference proteome</keyword>
<dbReference type="RefSeq" id="WP_170150727.1">
    <property type="nucleotide sequence ID" value="NZ_REFJ01000001.1"/>
</dbReference>
<dbReference type="AlphaFoldDB" id="A0A3M0AHL1"/>